<dbReference type="EMBL" id="JAFBEI010000005">
    <property type="protein sequence ID" value="MBM7635565.1"/>
    <property type="molecule type" value="Genomic_DNA"/>
</dbReference>
<evidence type="ECO:0008006" key="3">
    <source>
        <dbReference type="Google" id="ProtNLM"/>
    </source>
</evidence>
<gene>
    <name evidence="1" type="ORF">JOC31_000358</name>
</gene>
<name>A0ABS2PJF2_9STRE</name>
<comment type="caution">
    <text evidence="1">The sequence shown here is derived from an EMBL/GenBank/DDBJ whole genome shotgun (WGS) entry which is preliminary data.</text>
</comment>
<dbReference type="Proteomes" id="UP000809081">
    <property type="component" value="Unassembled WGS sequence"/>
</dbReference>
<dbReference type="RefSeq" id="WP_386705364.1">
    <property type="nucleotide sequence ID" value="NZ_JAFBEI010000005.1"/>
</dbReference>
<protein>
    <recommendedName>
        <fullName evidence="3">Relaxase</fullName>
    </recommendedName>
</protein>
<organism evidence="1 2">
    <name type="scientific">Streptococcus saliviloxodontae</name>
    <dbReference type="NCBI Taxonomy" id="1349416"/>
    <lineage>
        <taxon>Bacteria</taxon>
        <taxon>Bacillati</taxon>
        <taxon>Bacillota</taxon>
        <taxon>Bacilli</taxon>
        <taxon>Lactobacillales</taxon>
        <taxon>Streptococcaceae</taxon>
        <taxon>Streptococcus</taxon>
    </lineage>
</organism>
<keyword evidence="2" id="KW-1185">Reference proteome</keyword>
<accession>A0ABS2PJF2</accession>
<proteinExistence type="predicted"/>
<sequence>MEKEILDHQSDLEMKIDAYEHSVRRLERFIAILNDRVRDNQIQEKKEERNLE</sequence>
<reference evidence="1 2" key="1">
    <citation type="submission" date="2021-01" db="EMBL/GenBank/DDBJ databases">
        <title>Genomic Encyclopedia of Type Strains, Phase IV (KMG-IV): sequencing the most valuable type-strain genomes for metagenomic binning, comparative biology and taxonomic classification.</title>
        <authorList>
            <person name="Goeker M."/>
        </authorList>
    </citation>
    <scope>NUCLEOTIDE SEQUENCE [LARGE SCALE GENOMIC DNA]</scope>
    <source>
        <strain evidence="1 2">DSM 27513</strain>
    </source>
</reference>
<evidence type="ECO:0000313" key="1">
    <source>
        <dbReference type="EMBL" id="MBM7635565.1"/>
    </source>
</evidence>
<evidence type="ECO:0000313" key="2">
    <source>
        <dbReference type="Proteomes" id="UP000809081"/>
    </source>
</evidence>